<keyword evidence="1" id="KW-1133">Transmembrane helix</keyword>
<evidence type="ECO:0000313" key="3">
    <source>
        <dbReference type="Proteomes" id="UP001284771"/>
    </source>
</evidence>
<evidence type="ECO:0000256" key="1">
    <source>
        <dbReference type="SAM" id="Phobius"/>
    </source>
</evidence>
<feature type="transmembrane region" description="Helical" evidence="1">
    <location>
        <begin position="409"/>
        <end position="430"/>
    </location>
</feature>
<evidence type="ECO:0008006" key="4">
    <source>
        <dbReference type="Google" id="ProtNLM"/>
    </source>
</evidence>
<dbReference type="RefSeq" id="WP_225002248.1">
    <property type="nucleotide sequence ID" value="NZ_CP040367.1"/>
</dbReference>
<keyword evidence="1" id="KW-0812">Transmembrane</keyword>
<comment type="caution">
    <text evidence="2">The sequence shown here is derived from an EMBL/GenBank/DDBJ whole genome shotgun (WGS) entry which is preliminary data.</text>
</comment>
<proteinExistence type="predicted"/>
<protein>
    <recommendedName>
        <fullName evidence="4">Group-specific protein</fullName>
    </recommendedName>
</protein>
<dbReference type="EMBL" id="JAWUZT010000140">
    <property type="protein sequence ID" value="MDW8518581.1"/>
    <property type="molecule type" value="Genomic_DNA"/>
</dbReference>
<reference evidence="3" key="1">
    <citation type="submission" date="2023-07" db="EMBL/GenBank/DDBJ databases">
        <title>Draft genomic sequences of Priestia flexa CCM isolated from the soil of an abandoned mine contaminated by free cyanide in the high Andean zone of Tacna, Peru.</title>
        <authorList>
            <person name="Caceda Quiroz C.J."/>
            <person name="Maraza Chooque G.J."/>
            <person name="Fora Quispe G.L."/>
            <person name="Carpio Mamani M."/>
        </authorList>
    </citation>
    <scope>NUCLEOTIDE SEQUENCE [LARGE SCALE GENOMIC DNA]</scope>
    <source>
        <strain evidence="3">CCM</strain>
    </source>
</reference>
<organism evidence="2 3">
    <name type="scientific">Priestia flexa</name>
    <dbReference type="NCBI Taxonomy" id="86664"/>
    <lineage>
        <taxon>Bacteria</taxon>
        <taxon>Bacillati</taxon>
        <taxon>Bacillota</taxon>
        <taxon>Bacilli</taxon>
        <taxon>Bacillales</taxon>
        <taxon>Bacillaceae</taxon>
        <taxon>Priestia</taxon>
    </lineage>
</organism>
<evidence type="ECO:0000313" key="2">
    <source>
        <dbReference type="EMBL" id="MDW8518581.1"/>
    </source>
</evidence>
<keyword evidence="1" id="KW-0472">Membrane</keyword>
<name>A0ABU4JC48_9BACI</name>
<keyword evidence="3" id="KW-1185">Reference proteome</keyword>
<feature type="transmembrane region" description="Helical" evidence="1">
    <location>
        <begin position="450"/>
        <end position="472"/>
    </location>
</feature>
<gene>
    <name evidence="2" type="ORF">RIB56_20985</name>
</gene>
<accession>A0ABU4JC48</accession>
<dbReference type="Proteomes" id="UP001284771">
    <property type="component" value="Unassembled WGS sequence"/>
</dbReference>
<sequence>MDKWQAMNSPFQDITPNRAINMFLFPFSFNRKEKKDLVSALYEHEFDFFSLENTDLEKKFYSKDYFVSHASLDQYFLPYIECILFPQSPKETGLIRFSKKVNQEITFETKASTILSEVLSIDIFLCPFEIGVMTIRIEVKGNHYSYDDVIEFMNHFRVLEPKLAEEHGATITYKNKTYDKVQDYIFSNLTPFLKPYIEQETQHSKHFGSLPYFIDERMYVLSYVTVNNEQPISSGTLFRTGQLNSYDTGGKPFISARNQEYIDEYNDQHVYKRWTPETYYVVTDHVFSCISHSADEETNQMLMNHLFGQHYYNLFLHFFYKIVLLKLSYQYSQLTFEKDQNAIERLIRSITLFSGKYLFLEISSRTEGQEFSRLFKKTFHIDSLYQEVKETLGTLYQNQEKIAGKRHNYLLLILTIYTVLSGIYGMNLVIESWNKNLSWSAIKDYSLFEYIAFIVALSGITISISLGINALYKLIKDRLQKETET</sequence>